<proteinExistence type="predicted"/>
<accession>A0ABR8NLP7</accession>
<dbReference type="GO" id="GO:0005524">
    <property type="term" value="F:ATP binding"/>
    <property type="evidence" value="ECO:0007669"/>
    <property type="project" value="UniProtKB-KW"/>
</dbReference>
<sequence>MAYGDKVAVDGLSLEVARGSITAVLGPNGAGKTTTLETCEGYRVPQRGTVRVLGLDPQRDRAELLPRIGVMLQSGGAWSGVRAVEMLDHMASLHAHPLDTAMLVDRLGLADCGRTPYRRLSGGQKQRLGLAIALVGRPELVFVDEPTAGMDPQARRTTWEMLEEVRADGVTVVLTTHHMDEAEHLADRIHIIDRGALIASGTPAELTRGGHSATIRLVVNRPFPDGAPESLRRELGPLTEVRQLDEVSMLIHGPADATTLGRVSRWCEEHDVLPQTLTLGQRTLEDVFLELTGRELETPHDVLLPRSAPPNNAAGTPS</sequence>
<keyword evidence="3" id="KW-0547">Nucleotide-binding</keyword>
<protein>
    <submittedName>
        <fullName evidence="7">ABC transporter ATP-binding protein</fullName>
    </submittedName>
</protein>
<dbReference type="InterPro" id="IPR050763">
    <property type="entry name" value="ABC_transporter_ATP-binding"/>
</dbReference>
<keyword evidence="5" id="KW-0046">Antibiotic resistance</keyword>
<gene>
    <name evidence="7" type="ORF">IEZ26_22265</name>
</gene>
<evidence type="ECO:0000256" key="2">
    <source>
        <dbReference type="ARBA" id="ARBA00022448"/>
    </source>
</evidence>
<dbReference type="PROSITE" id="PS00211">
    <property type="entry name" value="ABC_TRANSPORTER_1"/>
    <property type="match status" value="1"/>
</dbReference>
<keyword evidence="8" id="KW-1185">Reference proteome</keyword>
<dbReference type="Proteomes" id="UP000618818">
    <property type="component" value="Unassembled WGS sequence"/>
</dbReference>
<keyword evidence="2" id="KW-0813">Transport</keyword>
<comment type="subcellular location">
    <subcellularLocation>
        <location evidence="1">Cell membrane</location>
        <topology evidence="1">Peripheral membrane protein</topology>
    </subcellularLocation>
</comment>
<evidence type="ECO:0000256" key="1">
    <source>
        <dbReference type="ARBA" id="ARBA00004202"/>
    </source>
</evidence>
<evidence type="ECO:0000259" key="6">
    <source>
        <dbReference type="PROSITE" id="PS50893"/>
    </source>
</evidence>
<dbReference type="EMBL" id="JACXYZ010000005">
    <property type="protein sequence ID" value="MBD3927364.1"/>
    <property type="molecule type" value="Genomic_DNA"/>
</dbReference>
<keyword evidence="4 7" id="KW-0067">ATP-binding</keyword>
<dbReference type="SMART" id="SM00382">
    <property type="entry name" value="AAA"/>
    <property type="match status" value="1"/>
</dbReference>
<dbReference type="Gene3D" id="3.40.50.300">
    <property type="entry name" value="P-loop containing nucleotide triphosphate hydrolases"/>
    <property type="match status" value="1"/>
</dbReference>
<dbReference type="InterPro" id="IPR027417">
    <property type="entry name" value="P-loop_NTPase"/>
</dbReference>
<feature type="domain" description="ABC transporter" evidence="6">
    <location>
        <begin position="1"/>
        <end position="219"/>
    </location>
</feature>
<dbReference type="PROSITE" id="PS50893">
    <property type="entry name" value="ABC_TRANSPORTER_2"/>
    <property type="match status" value="1"/>
</dbReference>
<dbReference type="InterPro" id="IPR003593">
    <property type="entry name" value="AAA+_ATPase"/>
</dbReference>
<dbReference type="InterPro" id="IPR017871">
    <property type="entry name" value="ABC_transporter-like_CS"/>
</dbReference>
<dbReference type="PANTHER" id="PTHR42711">
    <property type="entry name" value="ABC TRANSPORTER ATP-BINDING PROTEIN"/>
    <property type="match status" value="1"/>
</dbReference>
<dbReference type="InterPro" id="IPR003439">
    <property type="entry name" value="ABC_transporter-like_ATP-bd"/>
</dbReference>
<evidence type="ECO:0000256" key="4">
    <source>
        <dbReference type="ARBA" id="ARBA00022840"/>
    </source>
</evidence>
<evidence type="ECO:0000313" key="7">
    <source>
        <dbReference type="EMBL" id="MBD3927364.1"/>
    </source>
</evidence>
<organism evidence="7 8">
    <name type="scientific">Nocardioides cavernae</name>
    <dbReference type="NCBI Taxonomy" id="1921566"/>
    <lineage>
        <taxon>Bacteria</taxon>
        <taxon>Bacillati</taxon>
        <taxon>Actinomycetota</taxon>
        <taxon>Actinomycetes</taxon>
        <taxon>Propionibacteriales</taxon>
        <taxon>Nocardioidaceae</taxon>
        <taxon>Nocardioides</taxon>
    </lineage>
</organism>
<dbReference type="Pfam" id="PF00005">
    <property type="entry name" value="ABC_tran"/>
    <property type="match status" value="1"/>
</dbReference>
<evidence type="ECO:0000256" key="3">
    <source>
        <dbReference type="ARBA" id="ARBA00022741"/>
    </source>
</evidence>
<dbReference type="PANTHER" id="PTHR42711:SF16">
    <property type="entry name" value="ABC TRANSPORTER ATP-BINDING PROTEIN"/>
    <property type="match status" value="1"/>
</dbReference>
<reference evidence="7 8" key="1">
    <citation type="submission" date="2020-09" db="EMBL/GenBank/DDBJ databases">
        <title>novel species in genus Nocardioides.</title>
        <authorList>
            <person name="Zhang G."/>
        </authorList>
    </citation>
    <scope>NUCLEOTIDE SEQUENCE [LARGE SCALE GENOMIC DNA]</scope>
    <source>
        <strain evidence="7 8">KCTC 39551</strain>
    </source>
</reference>
<evidence type="ECO:0000256" key="5">
    <source>
        <dbReference type="ARBA" id="ARBA00023251"/>
    </source>
</evidence>
<name>A0ABR8NLP7_9ACTN</name>
<evidence type="ECO:0000313" key="8">
    <source>
        <dbReference type="Proteomes" id="UP000618818"/>
    </source>
</evidence>
<dbReference type="SUPFAM" id="SSF52540">
    <property type="entry name" value="P-loop containing nucleoside triphosphate hydrolases"/>
    <property type="match status" value="1"/>
</dbReference>
<comment type="caution">
    <text evidence="7">The sequence shown here is derived from an EMBL/GenBank/DDBJ whole genome shotgun (WGS) entry which is preliminary data.</text>
</comment>